<accession>A0ABV6R1L8</accession>
<feature type="transmembrane region" description="Helical" evidence="1">
    <location>
        <begin position="71"/>
        <end position="92"/>
    </location>
</feature>
<dbReference type="RefSeq" id="WP_376835431.1">
    <property type="nucleotide sequence ID" value="NZ_JBHLSW010000004.1"/>
</dbReference>
<proteinExistence type="predicted"/>
<dbReference type="Proteomes" id="UP001589906">
    <property type="component" value="Unassembled WGS sequence"/>
</dbReference>
<keyword evidence="3" id="KW-1185">Reference proteome</keyword>
<organism evidence="2 3">
    <name type="scientific">Brevundimonas balnearis</name>
    <dbReference type="NCBI Taxonomy" id="1572858"/>
    <lineage>
        <taxon>Bacteria</taxon>
        <taxon>Pseudomonadati</taxon>
        <taxon>Pseudomonadota</taxon>
        <taxon>Alphaproteobacteria</taxon>
        <taxon>Caulobacterales</taxon>
        <taxon>Caulobacteraceae</taxon>
        <taxon>Brevundimonas</taxon>
    </lineage>
</organism>
<feature type="transmembrane region" description="Helical" evidence="1">
    <location>
        <begin position="45"/>
        <end position="64"/>
    </location>
</feature>
<feature type="transmembrane region" description="Helical" evidence="1">
    <location>
        <begin position="98"/>
        <end position="120"/>
    </location>
</feature>
<keyword evidence="1" id="KW-1133">Transmembrane helix</keyword>
<dbReference type="Pfam" id="PF19700">
    <property type="entry name" value="DUF6198"/>
    <property type="match status" value="1"/>
</dbReference>
<keyword evidence="1" id="KW-0472">Membrane</keyword>
<reference evidence="2 3" key="1">
    <citation type="submission" date="2024-09" db="EMBL/GenBank/DDBJ databases">
        <authorList>
            <person name="Sun Q."/>
            <person name="Mori K."/>
        </authorList>
    </citation>
    <scope>NUCLEOTIDE SEQUENCE [LARGE SCALE GENOMIC DNA]</scope>
    <source>
        <strain evidence="2 3">NCAIM B.02621</strain>
    </source>
</reference>
<feature type="transmembrane region" description="Helical" evidence="1">
    <location>
        <begin position="153"/>
        <end position="175"/>
    </location>
</feature>
<name>A0ABV6R1L8_9CAUL</name>
<protein>
    <submittedName>
        <fullName evidence="2">YitT family protein</fullName>
    </submittedName>
</protein>
<evidence type="ECO:0000256" key="1">
    <source>
        <dbReference type="SAM" id="Phobius"/>
    </source>
</evidence>
<evidence type="ECO:0000313" key="2">
    <source>
        <dbReference type="EMBL" id="MFC0633516.1"/>
    </source>
</evidence>
<comment type="caution">
    <text evidence="2">The sequence shown here is derived from an EMBL/GenBank/DDBJ whole genome shotgun (WGS) entry which is preliminary data.</text>
</comment>
<dbReference type="PANTHER" id="PTHR40078:SF1">
    <property type="entry name" value="INTEGRAL MEMBRANE PROTEIN"/>
    <property type="match status" value="1"/>
</dbReference>
<keyword evidence="1" id="KW-0812">Transmembrane</keyword>
<dbReference type="PANTHER" id="PTHR40078">
    <property type="entry name" value="INTEGRAL MEMBRANE PROTEIN-RELATED"/>
    <property type="match status" value="1"/>
</dbReference>
<gene>
    <name evidence="2" type="ORF">ACFFGE_06455</name>
</gene>
<dbReference type="InterPro" id="IPR038750">
    <property type="entry name" value="YczE/YyaS-like"/>
</dbReference>
<evidence type="ECO:0000313" key="3">
    <source>
        <dbReference type="Proteomes" id="UP001589906"/>
    </source>
</evidence>
<sequence length="202" mass="21070">MFLRRFTQLQLGLFLYGASLALMVEAGLGLNPWSVFHQGLAEITGLSLGLIVNLVGALVLLVWIPLRQKPGLGTICNVLLIGTSADIVLWIIPPIEGLALRIAFLVGAVVLNGAATGAYIGAGLGPGPRDGLTTGMVRLTGWPVRWVRMGIELAVLALGWMLGGAIGVGTVLYALTNGPLLQLFLPMFEIAPEPSTGPAPAA</sequence>
<dbReference type="EMBL" id="JBHLSW010000004">
    <property type="protein sequence ID" value="MFC0633516.1"/>
    <property type="molecule type" value="Genomic_DNA"/>
</dbReference>